<evidence type="ECO:0000313" key="5">
    <source>
        <dbReference type="Proteomes" id="UP000247922"/>
    </source>
</evidence>
<evidence type="ECO:0000256" key="2">
    <source>
        <dbReference type="ARBA" id="ARBA00022801"/>
    </source>
</evidence>
<gene>
    <name evidence="4" type="ORF">DES38_101270</name>
</gene>
<dbReference type="PANTHER" id="PTHR43213:SF5">
    <property type="entry name" value="BIFUNCTIONAL DTTP_UTP PYROPHOSPHATASE_METHYLTRANSFERASE PROTEIN-RELATED"/>
    <property type="match status" value="1"/>
</dbReference>
<dbReference type="AlphaFoldDB" id="A0A2V3WI14"/>
<dbReference type="EMBL" id="QJJR01000001">
    <property type="protein sequence ID" value="PXW93184.1"/>
    <property type="molecule type" value="Genomic_DNA"/>
</dbReference>
<comment type="cofactor">
    <cofactor evidence="1 3">
        <name>a divalent metal cation</name>
        <dbReference type="ChEBI" id="CHEBI:60240"/>
    </cofactor>
</comment>
<dbReference type="NCBIfam" id="TIGR00172">
    <property type="entry name" value="maf"/>
    <property type="match status" value="1"/>
</dbReference>
<feature type="site" description="Important for substrate specificity" evidence="3">
    <location>
        <position position="151"/>
    </location>
</feature>
<keyword evidence="2 3" id="KW-0378">Hydrolase</keyword>
<comment type="catalytic activity">
    <reaction evidence="3">
        <text>UTP + H2O = UMP + diphosphate + H(+)</text>
        <dbReference type="Rhea" id="RHEA:29395"/>
        <dbReference type="ChEBI" id="CHEBI:15377"/>
        <dbReference type="ChEBI" id="CHEBI:15378"/>
        <dbReference type="ChEBI" id="CHEBI:33019"/>
        <dbReference type="ChEBI" id="CHEBI:46398"/>
        <dbReference type="ChEBI" id="CHEBI:57865"/>
        <dbReference type="EC" id="3.6.1.9"/>
    </reaction>
</comment>
<comment type="catalytic activity">
    <reaction evidence="3">
        <text>dTTP + H2O = dTMP + diphosphate + H(+)</text>
        <dbReference type="Rhea" id="RHEA:28534"/>
        <dbReference type="ChEBI" id="CHEBI:15377"/>
        <dbReference type="ChEBI" id="CHEBI:15378"/>
        <dbReference type="ChEBI" id="CHEBI:33019"/>
        <dbReference type="ChEBI" id="CHEBI:37568"/>
        <dbReference type="ChEBI" id="CHEBI:63528"/>
        <dbReference type="EC" id="3.6.1.9"/>
    </reaction>
</comment>
<feature type="site" description="Important for substrate specificity" evidence="3">
    <location>
        <position position="69"/>
    </location>
</feature>
<comment type="function">
    <text evidence="3">Nucleoside triphosphate pyrophosphatase that hydrolyzes dTTP and UTP. May have a dual role in cell division arrest and in preventing the incorporation of modified nucleotides into cellular nucleic acids.</text>
</comment>
<sequence length="190" mass="21119">MKLTLGSTSPRRKELLEQVGLTFSIRTPDVDESKIKTRDPIEKVSALVKLKAAFLPFLSDDEVIITADTVVSYKQIIFGKPNNKQEAFTMLQALSGQTHVVYTGVLIRSKTKQKLLVERTEVTFFPLTKAEIDTYIETDDPYDKAGGYGIQGYAARFVEKINGDYTTVVGLPVGKLCRALVAFEAEFSTD</sequence>
<keyword evidence="3" id="KW-0963">Cytoplasm</keyword>
<organism evidence="4 5">
    <name type="scientific">Streptohalobacillus salinus</name>
    <dbReference type="NCBI Taxonomy" id="621096"/>
    <lineage>
        <taxon>Bacteria</taxon>
        <taxon>Bacillati</taxon>
        <taxon>Bacillota</taxon>
        <taxon>Bacilli</taxon>
        <taxon>Bacillales</taxon>
        <taxon>Bacillaceae</taxon>
        <taxon>Streptohalobacillus</taxon>
    </lineage>
</organism>
<dbReference type="HAMAP" id="MF_00528">
    <property type="entry name" value="Maf"/>
    <property type="match status" value="1"/>
</dbReference>
<dbReference type="PANTHER" id="PTHR43213">
    <property type="entry name" value="BIFUNCTIONAL DTTP/UTP PYROPHOSPHATASE/METHYLTRANSFERASE PROTEIN-RELATED"/>
    <property type="match status" value="1"/>
</dbReference>
<accession>A0A2V3WI14</accession>
<dbReference type="GO" id="GO:0036221">
    <property type="term" value="F:UTP diphosphatase activity"/>
    <property type="evidence" value="ECO:0007669"/>
    <property type="project" value="RHEA"/>
</dbReference>
<dbReference type="OrthoDB" id="9807767at2"/>
<name>A0A2V3WI14_9BACI</name>
<dbReference type="InterPro" id="IPR003697">
    <property type="entry name" value="Maf-like"/>
</dbReference>
<reference evidence="4 5" key="1">
    <citation type="submission" date="2018-05" db="EMBL/GenBank/DDBJ databases">
        <title>Genomic Encyclopedia of Type Strains, Phase IV (KMG-IV): sequencing the most valuable type-strain genomes for metagenomic binning, comparative biology and taxonomic classification.</title>
        <authorList>
            <person name="Goeker M."/>
        </authorList>
    </citation>
    <scope>NUCLEOTIDE SEQUENCE [LARGE SCALE GENOMIC DNA]</scope>
    <source>
        <strain evidence="4 5">DSM 22440</strain>
    </source>
</reference>
<evidence type="ECO:0000313" key="4">
    <source>
        <dbReference type="EMBL" id="PXW93184.1"/>
    </source>
</evidence>
<evidence type="ECO:0000256" key="1">
    <source>
        <dbReference type="ARBA" id="ARBA00001968"/>
    </source>
</evidence>
<dbReference type="SUPFAM" id="SSF52972">
    <property type="entry name" value="ITPase-like"/>
    <property type="match status" value="1"/>
</dbReference>
<dbReference type="GO" id="GO:0005737">
    <property type="term" value="C:cytoplasm"/>
    <property type="evidence" value="ECO:0007669"/>
    <property type="project" value="UniProtKB-SubCell"/>
</dbReference>
<dbReference type="PIRSF" id="PIRSF006305">
    <property type="entry name" value="Maf"/>
    <property type="match status" value="1"/>
</dbReference>
<feature type="site" description="Important for substrate specificity" evidence="3">
    <location>
        <position position="11"/>
    </location>
</feature>
<dbReference type="RefSeq" id="WP_110250277.1">
    <property type="nucleotide sequence ID" value="NZ_QJJR01000001.1"/>
</dbReference>
<comment type="caution">
    <text evidence="4">The sequence shown here is derived from an EMBL/GenBank/DDBJ whole genome shotgun (WGS) entry which is preliminary data.</text>
</comment>
<proteinExistence type="inferred from homology"/>
<dbReference type="Proteomes" id="UP000247922">
    <property type="component" value="Unassembled WGS sequence"/>
</dbReference>
<evidence type="ECO:0000256" key="3">
    <source>
        <dbReference type="HAMAP-Rule" id="MF_00528"/>
    </source>
</evidence>
<feature type="active site" description="Proton acceptor" evidence="3">
    <location>
        <position position="68"/>
    </location>
</feature>
<comment type="caution">
    <text evidence="3">Lacks conserved residue(s) required for the propagation of feature annotation.</text>
</comment>
<keyword evidence="5" id="KW-1185">Reference proteome</keyword>
<dbReference type="InterPro" id="IPR029001">
    <property type="entry name" value="ITPase-like_fam"/>
</dbReference>
<comment type="similarity">
    <text evidence="3">Belongs to the Maf family. YhdE subfamily.</text>
</comment>
<dbReference type="Gene3D" id="3.90.950.10">
    <property type="match status" value="1"/>
</dbReference>
<protein>
    <recommendedName>
        <fullName evidence="3">dTTP/UTP pyrophosphatase</fullName>
        <shortName evidence="3">dTTPase/UTPase</shortName>
        <ecNumber evidence="3">3.6.1.9</ecNumber>
    </recommendedName>
    <alternativeName>
        <fullName evidence="3">Nucleoside triphosphate pyrophosphatase</fullName>
    </alternativeName>
    <alternativeName>
        <fullName evidence="3">Nucleotide pyrophosphatase</fullName>
        <shortName evidence="3">Nucleotide PPase</shortName>
    </alternativeName>
</protein>
<comment type="subcellular location">
    <subcellularLocation>
        <location evidence="3">Cytoplasm</location>
    </subcellularLocation>
</comment>
<dbReference type="GO" id="GO:0009117">
    <property type="term" value="P:nucleotide metabolic process"/>
    <property type="evidence" value="ECO:0007669"/>
    <property type="project" value="UniProtKB-KW"/>
</dbReference>
<dbReference type="EC" id="3.6.1.9" evidence="3"/>
<dbReference type="CDD" id="cd00555">
    <property type="entry name" value="Maf"/>
    <property type="match status" value="1"/>
</dbReference>
<dbReference type="GO" id="GO:0036218">
    <property type="term" value="F:dTTP diphosphatase activity"/>
    <property type="evidence" value="ECO:0007669"/>
    <property type="project" value="RHEA"/>
</dbReference>
<dbReference type="Pfam" id="PF02545">
    <property type="entry name" value="Maf"/>
    <property type="match status" value="1"/>
</dbReference>
<keyword evidence="3" id="KW-0546">Nucleotide metabolism</keyword>